<keyword evidence="1" id="KW-0812">Transmembrane</keyword>
<dbReference type="Proteomes" id="UP000028980">
    <property type="component" value="Unassembled WGS sequence"/>
</dbReference>
<organism evidence="2 3">
    <name type="scientific">Nonlabens ulvanivorans</name>
    <name type="common">Persicivirga ulvanivorans</name>
    <dbReference type="NCBI Taxonomy" id="906888"/>
    <lineage>
        <taxon>Bacteria</taxon>
        <taxon>Pseudomonadati</taxon>
        <taxon>Bacteroidota</taxon>
        <taxon>Flavobacteriia</taxon>
        <taxon>Flavobacteriales</taxon>
        <taxon>Flavobacteriaceae</taxon>
        <taxon>Nonlabens</taxon>
    </lineage>
</organism>
<keyword evidence="1" id="KW-0472">Membrane</keyword>
<protein>
    <submittedName>
        <fullName evidence="2">Uncharacterized protein</fullName>
    </submittedName>
</protein>
<proteinExistence type="predicted"/>
<keyword evidence="1" id="KW-1133">Transmembrane helix</keyword>
<evidence type="ECO:0000256" key="1">
    <source>
        <dbReference type="SAM" id="Phobius"/>
    </source>
</evidence>
<comment type="caution">
    <text evidence="2">The sequence shown here is derived from an EMBL/GenBank/DDBJ whole genome shotgun (WGS) entry which is preliminary data.</text>
</comment>
<feature type="transmembrane region" description="Helical" evidence="1">
    <location>
        <begin position="29"/>
        <end position="47"/>
    </location>
</feature>
<name>A0A081DGP8_NONUL</name>
<feature type="transmembrane region" description="Helical" evidence="1">
    <location>
        <begin position="128"/>
        <end position="148"/>
    </location>
</feature>
<reference evidence="2 3" key="1">
    <citation type="journal article" date="2014" name="Genome Announc.">
        <title>Draft Genome Sequences of Marine Flavobacterium Nonlabens Strains NR17, NR24, NR27, NR32, NR33, and Ara13.</title>
        <authorList>
            <person name="Nakanishi M."/>
            <person name="Meirelles P."/>
            <person name="Suzuki R."/>
            <person name="Takatani N."/>
            <person name="Mino S."/>
            <person name="Suda W."/>
            <person name="Oshima K."/>
            <person name="Hattori M."/>
            <person name="Ohkuma M."/>
            <person name="Hosokawa M."/>
            <person name="Miyashita K."/>
            <person name="Thompson F.L."/>
            <person name="Niwa A."/>
            <person name="Sawabe T."/>
            <person name="Sawabe T."/>
        </authorList>
    </citation>
    <scope>NUCLEOTIDE SEQUENCE [LARGE SCALE GENOMIC DNA]</scope>
    <source>
        <strain evidence="3">JCM19296</strain>
    </source>
</reference>
<dbReference type="EMBL" id="BBLG01000031">
    <property type="protein sequence ID" value="GAK78094.1"/>
    <property type="molecule type" value="Genomic_DNA"/>
</dbReference>
<evidence type="ECO:0000313" key="2">
    <source>
        <dbReference type="EMBL" id="GAK78094.1"/>
    </source>
</evidence>
<feature type="transmembrane region" description="Helical" evidence="1">
    <location>
        <begin position="94"/>
        <end position="116"/>
    </location>
</feature>
<feature type="transmembrane region" description="Helical" evidence="1">
    <location>
        <begin position="154"/>
        <end position="174"/>
    </location>
</feature>
<dbReference type="AlphaFoldDB" id="A0A081DGP8"/>
<sequence>MESLKLILKLILTPFLSVSILFFTESSLFLYPLIFSIILSLSNYNLFRFDLPIGILLGIIYSYIAFFVGYFGYAVFYKAIELIGIVNDITIGEWFYTDLAFCIAVFIIAPYLTMYLQKLLFKSTKTKLTYWIISITTFVFVMISFVNSDQDVKNFFNIMNLWQLIIMFGLQLVINQKVISGKLKSGNEKPAHNTVYN</sequence>
<accession>A0A081DGP8</accession>
<evidence type="ECO:0000313" key="3">
    <source>
        <dbReference type="Proteomes" id="UP000028980"/>
    </source>
</evidence>
<gene>
    <name evidence="2" type="ORF">JCM19296_3708</name>
</gene>
<feature type="transmembrane region" description="Helical" evidence="1">
    <location>
        <begin position="7"/>
        <end position="23"/>
    </location>
</feature>
<feature type="transmembrane region" description="Helical" evidence="1">
    <location>
        <begin position="54"/>
        <end position="74"/>
    </location>
</feature>